<protein>
    <submittedName>
        <fullName evidence="1">Uncharacterized protein</fullName>
    </submittedName>
</protein>
<dbReference type="EMBL" id="GBRH01258767">
    <property type="protein sequence ID" value="JAD39128.1"/>
    <property type="molecule type" value="Transcribed_RNA"/>
</dbReference>
<reference evidence="1" key="1">
    <citation type="submission" date="2014-09" db="EMBL/GenBank/DDBJ databases">
        <authorList>
            <person name="Magalhaes I.L.F."/>
            <person name="Oliveira U."/>
            <person name="Santos F.R."/>
            <person name="Vidigal T.H.D.A."/>
            <person name="Brescovit A.D."/>
            <person name="Santos A.J."/>
        </authorList>
    </citation>
    <scope>NUCLEOTIDE SEQUENCE</scope>
    <source>
        <tissue evidence="1">Shoot tissue taken approximately 20 cm above the soil surface</tissue>
    </source>
</reference>
<organism evidence="1">
    <name type="scientific">Arundo donax</name>
    <name type="common">Giant reed</name>
    <name type="synonym">Donax arundinaceus</name>
    <dbReference type="NCBI Taxonomy" id="35708"/>
    <lineage>
        <taxon>Eukaryota</taxon>
        <taxon>Viridiplantae</taxon>
        <taxon>Streptophyta</taxon>
        <taxon>Embryophyta</taxon>
        <taxon>Tracheophyta</taxon>
        <taxon>Spermatophyta</taxon>
        <taxon>Magnoliopsida</taxon>
        <taxon>Liliopsida</taxon>
        <taxon>Poales</taxon>
        <taxon>Poaceae</taxon>
        <taxon>PACMAD clade</taxon>
        <taxon>Arundinoideae</taxon>
        <taxon>Arundineae</taxon>
        <taxon>Arundo</taxon>
    </lineage>
</organism>
<evidence type="ECO:0000313" key="1">
    <source>
        <dbReference type="EMBL" id="JAD39128.1"/>
    </source>
</evidence>
<sequence>MVYAVEAEPVADEGA</sequence>
<name>A0A0A8ZN99_ARUDO</name>
<accession>A0A0A8ZN99</accession>
<reference evidence="1" key="2">
    <citation type="journal article" date="2015" name="Data Brief">
        <title>Shoot transcriptome of the giant reed, Arundo donax.</title>
        <authorList>
            <person name="Barrero R.A."/>
            <person name="Guerrero F.D."/>
            <person name="Moolhuijzen P."/>
            <person name="Goolsby J.A."/>
            <person name="Tidwell J."/>
            <person name="Bellgard S.E."/>
            <person name="Bellgard M.I."/>
        </authorList>
    </citation>
    <scope>NUCLEOTIDE SEQUENCE</scope>
    <source>
        <tissue evidence="1">Shoot tissue taken approximately 20 cm above the soil surface</tissue>
    </source>
</reference>
<proteinExistence type="predicted"/>